<gene>
    <name evidence="2" type="ORF">VSU01S_12920</name>
</gene>
<keyword evidence="1" id="KW-0732">Signal</keyword>
<evidence type="ECO:0000313" key="3">
    <source>
        <dbReference type="Proteomes" id="UP000321113"/>
    </source>
</evidence>
<evidence type="ECO:0000256" key="1">
    <source>
        <dbReference type="SAM" id="SignalP"/>
    </source>
</evidence>
<protein>
    <recommendedName>
        <fullName evidence="4">Glycine-zipper-containing OmpA-like membrane domain-containing protein</fullName>
    </recommendedName>
</protein>
<dbReference type="Proteomes" id="UP000321113">
    <property type="component" value="Unassembled WGS sequence"/>
</dbReference>
<dbReference type="OrthoDB" id="5875349at2"/>
<keyword evidence="3" id="KW-1185">Reference proteome</keyword>
<reference evidence="2 3" key="1">
    <citation type="submission" date="2019-07" db="EMBL/GenBank/DDBJ databases">
        <title>Whole genome shotgun sequence of Vibrio superstes NBRC 103154.</title>
        <authorList>
            <person name="Hosoyama A."/>
            <person name="Uohara A."/>
            <person name="Ohji S."/>
            <person name="Ichikawa N."/>
        </authorList>
    </citation>
    <scope>NUCLEOTIDE SEQUENCE [LARGE SCALE GENOMIC DNA]</scope>
    <source>
        <strain evidence="2 3">NBRC 103154</strain>
    </source>
</reference>
<name>A0A511QPK1_9VIBR</name>
<feature type="signal peptide" evidence="1">
    <location>
        <begin position="1"/>
        <end position="21"/>
    </location>
</feature>
<comment type="caution">
    <text evidence="2">The sequence shown here is derived from an EMBL/GenBank/DDBJ whole genome shotgun (WGS) entry which is preliminary data.</text>
</comment>
<accession>A0A511QPK1</accession>
<dbReference type="EMBL" id="BJXK01000004">
    <property type="protein sequence ID" value="GEM79047.1"/>
    <property type="molecule type" value="Genomic_DNA"/>
</dbReference>
<dbReference type="AlphaFoldDB" id="A0A511QPK1"/>
<sequence length="134" mass="13908">MKRNKAILLLSLSVFSSLSFASVIVDTKGVDMNQYNIDLLECQQISTQVQEEQTTGVGRSVAGTAARGAALGAAGTAIAGGSGSDGAKVGAGVGVVGGLMHHRRDVAYNQAKHDEDVDNVQKQCMVGRGYKVLN</sequence>
<feature type="chain" id="PRO_5021972402" description="Glycine-zipper-containing OmpA-like membrane domain-containing protein" evidence="1">
    <location>
        <begin position="22"/>
        <end position="134"/>
    </location>
</feature>
<organism evidence="2 3">
    <name type="scientific">Vibrio superstes NBRC 103154</name>
    <dbReference type="NCBI Taxonomy" id="1219062"/>
    <lineage>
        <taxon>Bacteria</taxon>
        <taxon>Pseudomonadati</taxon>
        <taxon>Pseudomonadota</taxon>
        <taxon>Gammaproteobacteria</taxon>
        <taxon>Vibrionales</taxon>
        <taxon>Vibrionaceae</taxon>
        <taxon>Vibrio</taxon>
    </lineage>
</organism>
<evidence type="ECO:0000313" key="2">
    <source>
        <dbReference type="EMBL" id="GEM79047.1"/>
    </source>
</evidence>
<proteinExistence type="predicted"/>
<evidence type="ECO:0008006" key="4">
    <source>
        <dbReference type="Google" id="ProtNLM"/>
    </source>
</evidence>